<evidence type="ECO:0000256" key="4">
    <source>
        <dbReference type="PROSITE-ProRule" id="PRU00473"/>
    </source>
</evidence>
<gene>
    <name evidence="6" type="primary">sypB</name>
    <name evidence="6" type="ORF">GCM10011369_27270</name>
</gene>
<keyword evidence="2 4" id="KW-0472">Membrane</keyword>
<keyword evidence="3" id="KW-0998">Cell outer membrane</keyword>
<dbReference type="EMBL" id="BMDX01000015">
    <property type="protein sequence ID" value="GGA83791.1"/>
    <property type="molecule type" value="Genomic_DNA"/>
</dbReference>
<dbReference type="PRINTS" id="PR01021">
    <property type="entry name" value="OMPADOMAIN"/>
</dbReference>
<dbReference type="InterPro" id="IPR036737">
    <property type="entry name" value="OmpA-like_sf"/>
</dbReference>
<dbReference type="Pfam" id="PF00691">
    <property type="entry name" value="OmpA"/>
    <property type="match status" value="1"/>
</dbReference>
<accession>A0A8J2XQ89</accession>
<evidence type="ECO:0000256" key="2">
    <source>
        <dbReference type="ARBA" id="ARBA00023136"/>
    </source>
</evidence>
<dbReference type="OrthoDB" id="5587802at2"/>
<protein>
    <submittedName>
        <fullName evidence="6">Membrane protein</fullName>
    </submittedName>
</protein>
<feature type="domain" description="OmpA-like" evidence="5">
    <location>
        <begin position="141"/>
        <end position="257"/>
    </location>
</feature>
<dbReference type="PANTHER" id="PTHR30329">
    <property type="entry name" value="STATOR ELEMENT OF FLAGELLAR MOTOR COMPLEX"/>
    <property type="match status" value="1"/>
</dbReference>
<comment type="caution">
    <text evidence="6">The sequence shown here is derived from an EMBL/GenBank/DDBJ whole genome shotgun (WGS) entry which is preliminary data.</text>
</comment>
<dbReference type="SUPFAM" id="SSF103088">
    <property type="entry name" value="OmpA-like"/>
    <property type="match status" value="1"/>
</dbReference>
<evidence type="ECO:0000259" key="5">
    <source>
        <dbReference type="PROSITE" id="PS51123"/>
    </source>
</evidence>
<name>A0A8J2XQ89_9GAMM</name>
<dbReference type="InterPro" id="IPR050330">
    <property type="entry name" value="Bact_OuterMem_StrucFunc"/>
</dbReference>
<dbReference type="PROSITE" id="PS51123">
    <property type="entry name" value="OMPA_2"/>
    <property type="match status" value="1"/>
</dbReference>
<dbReference type="AlphaFoldDB" id="A0A8J2XQ89"/>
<evidence type="ECO:0000313" key="7">
    <source>
        <dbReference type="Proteomes" id="UP000619743"/>
    </source>
</evidence>
<dbReference type="InterPro" id="IPR006665">
    <property type="entry name" value="OmpA-like"/>
</dbReference>
<organism evidence="6 7">
    <name type="scientific">Neiella marina</name>
    <dbReference type="NCBI Taxonomy" id="508461"/>
    <lineage>
        <taxon>Bacteria</taxon>
        <taxon>Pseudomonadati</taxon>
        <taxon>Pseudomonadota</taxon>
        <taxon>Gammaproteobacteria</taxon>
        <taxon>Alteromonadales</taxon>
        <taxon>Echinimonadaceae</taxon>
        <taxon>Neiella</taxon>
    </lineage>
</organism>
<sequence>MRIILVLMALLAQGCASWPQQGTGGFAEHNSLLLSLLDLANEEAMGPEHGLRFELIISKHQLDLLVLEGAELCFPASVAQAKTRQQRIMRELKGGLEQDAANSLEVQQYFLAELENRLDAVNAGGQCQRTIANPLKLTDLQQNLLPLLNRNNQFESDSARLTPAYQDQLQRAVPMVSALPLDLLITGHTDAAGGAEHNLKLSMLRAQAVADFLQQQGVAALRIRVQGAASSRPYRAGDSIEHFHSNRRVTIDLIEQHTNGAPHEQLH</sequence>
<evidence type="ECO:0000313" key="6">
    <source>
        <dbReference type="EMBL" id="GGA83791.1"/>
    </source>
</evidence>
<dbReference type="PROSITE" id="PS51257">
    <property type="entry name" value="PROKAR_LIPOPROTEIN"/>
    <property type="match status" value="1"/>
</dbReference>
<keyword evidence="7" id="KW-1185">Reference proteome</keyword>
<proteinExistence type="predicted"/>
<dbReference type="CDD" id="cd07185">
    <property type="entry name" value="OmpA_C-like"/>
    <property type="match status" value="1"/>
</dbReference>
<dbReference type="Proteomes" id="UP000619743">
    <property type="component" value="Unassembled WGS sequence"/>
</dbReference>
<dbReference type="InterPro" id="IPR006664">
    <property type="entry name" value="OMP_bac"/>
</dbReference>
<comment type="subcellular location">
    <subcellularLocation>
        <location evidence="1">Cell outer membrane</location>
    </subcellularLocation>
</comment>
<dbReference type="Gene3D" id="3.30.1330.60">
    <property type="entry name" value="OmpA-like domain"/>
    <property type="match status" value="1"/>
</dbReference>
<dbReference type="RefSeq" id="WP_087506614.1">
    <property type="nucleotide sequence ID" value="NZ_BMDX01000015.1"/>
</dbReference>
<reference evidence="7" key="1">
    <citation type="journal article" date="2019" name="Int. J. Syst. Evol. Microbiol.">
        <title>The Global Catalogue of Microorganisms (GCM) 10K type strain sequencing project: providing services to taxonomists for standard genome sequencing and annotation.</title>
        <authorList>
            <consortium name="The Broad Institute Genomics Platform"/>
            <consortium name="The Broad Institute Genome Sequencing Center for Infectious Disease"/>
            <person name="Wu L."/>
            <person name="Ma J."/>
        </authorList>
    </citation>
    <scope>NUCLEOTIDE SEQUENCE [LARGE SCALE GENOMIC DNA]</scope>
    <source>
        <strain evidence="7">CGMCC 1.10130</strain>
    </source>
</reference>
<dbReference type="PANTHER" id="PTHR30329:SF21">
    <property type="entry name" value="LIPOPROTEIN YIAD-RELATED"/>
    <property type="match status" value="1"/>
</dbReference>
<dbReference type="GO" id="GO:0009279">
    <property type="term" value="C:cell outer membrane"/>
    <property type="evidence" value="ECO:0007669"/>
    <property type="project" value="UniProtKB-SubCell"/>
</dbReference>
<evidence type="ECO:0000256" key="3">
    <source>
        <dbReference type="ARBA" id="ARBA00023237"/>
    </source>
</evidence>
<evidence type="ECO:0000256" key="1">
    <source>
        <dbReference type="ARBA" id="ARBA00004442"/>
    </source>
</evidence>